<protein>
    <recommendedName>
        <fullName evidence="2">NadR/Ttd14 AAA domain-containing protein</fullName>
    </recommendedName>
</protein>
<dbReference type="PANTHER" id="PTHR34932">
    <property type="entry name" value="TRPL TRANSLOCATION DEFECT PROTEIN 14"/>
    <property type="match status" value="1"/>
</dbReference>
<dbReference type="InterPro" id="IPR053227">
    <property type="entry name" value="TRPL-trafficking_regulator"/>
</dbReference>
<dbReference type="GO" id="GO:0035091">
    <property type="term" value="F:phosphatidylinositol binding"/>
    <property type="evidence" value="ECO:0007669"/>
    <property type="project" value="TreeGrafter"/>
</dbReference>
<dbReference type="SUPFAM" id="SSF55154">
    <property type="entry name" value="CYTH-like phosphatases"/>
    <property type="match status" value="1"/>
</dbReference>
<dbReference type="Gene3D" id="2.40.320.10">
    <property type="entry name" value="Hypothetical Protein Pfu-838710-001"/>
    <property type="match status" value="1"/>
</dbReference>
<dbReference type="SUPFAM" id="SSF52540">
    <property type="entry name" value="P-loop containing nucleoside triphosphate hydrolases"/>
    <property type="match status" value="1"/>
</dbReference>
<dbReference type="GO" id="GO:0045494">
    <property type="term" value="P:photoreceptor cell maintenance"/>
    <property type="evidence" value="ECO:0007669"/>
    <property type="project" value="TreeGrafter"/>
</dbReference>
<dbReference type="GO" id="GO:0070300">
    <property type="term" value="F:phosphatidic acid binding"/>
    <property type="evidence" value="ECO:0007669"/>
    <property type="project" value="TreeGrafter"/>
</dbReference>
<dbReference type="FunFam" id="3.40.50.300:FF:001321">
    <property type="entry name" value="Uncharacterized protein, isoform B"/>
    <property type="match status" value="1"/>
</dbReference>
<dbReference type="GO" id="GO:0005525">
    <property type="term" value="F:GTP binding"/>
    <property type="evidence" value="ECO:0007669"/>
    <property type="project" value="TreeGrafter"/>
</dbReference>
<dbReference type="AlphaFoldDB" id="A0A2A2JHV6"/>
<dbReference type="Pfam" id="PF13521">
    <property type="entry name" value="AAA_28"/>
    <property type="match status" value="1"/>
</dbReference>
<accession>A0A2A2JHV6</accession>
<dbReference type="EMBL" id="LIAE01010427">
    <property type="protein sequence ID" value="PAV61191.1"/>
    <property type="molecule type" value="Genomic_DNA"/>
</dbReference>
<dbReference type="InterPro" id="IPR033469">
    <property type="entry name" value="CYTH-like_dom_sf"/>
</dbReference>
<comment type="caution">
    <text evidence="3">The sequence shown here is derived from an EMBL/GenBank/DDBJ whole genome shotgun (WGS) entry which is preliminary data.</text>
</comment>
<dbReference type="Gene3D" id="3.40.50.300">
    <property type="entry name" value="P-loop containing nucleotide triphosphate hydrolases"/>
    <property type="match status" value="1"/>
</dbReference>
<proteinExistence type="predicted"/>
<dbReference type="Proteomes" id="UP000218231">
    <property type="component" value="Unassembled WGS sequence"/>
</dbReference>
<dbReference type="InterPro" id="IPR027417">
    <property type="entry name" value="P-loop_NTPase"/>
</dbReference>
<gene>
    <name evidence="3" type="ORF">WR25_06830</name>
</gene>
<keyword evidence="4" id="KW-1185">Reference proteome</keyword>
<sequence>MSSDPSSGNQLNGSNGTHPKNPQTNGAVQIDTRYSPQSPTNGIISPNGTPKKVYRSADSPHGHQHTVYKIVLTGGPCGGKTTAQERLATFFEGLGWKVYTVPETATILQSGRVKFSELTEDQAYAFQKDIVDTMLKIEETFFNQANLMTNKNVLVVCDRGIMDPSAYMPADGWQRLLDELGLKQFDLLNKRYDQVVHLVTAADGAESFYTLANNATRTEGLEAARALDEVTRKVWLGHPHFDIVDNSDTNKFEEKVLKLVQVVADRIGLETKDRLSKNSRKRKWLVVAVDELRFVKDEKFTILHDYLNTDSSKIQVRIRSRAQGKNCTYTFTRREYHPSKESSVETSMQIQKREYEQYLTMRDASRCQLRKLRRCFMFGNQYFHLDIYQDHLPSQSLEDRPVMILETYTTIPKGTPLPRMPDFLTIEKEITGELAYSMYNMSRLENPPDDVHEQANFVGEREFRDD</sequence>
<dbReference type="InterPro" id="IPR038727">
    <property type="entry name" value="NadR/Ttd14_AAA_dom"/>
</dbReference>
<organism evidence="3 4">
    <name type="scientific">Diploscapter pachys</name>
    <dbReference type="NCBI Taxonomy" id="2018661"/>
    <lineage>
        <taxon>Eukaryota</taxon>
        <taxon>Metazoa</taxon>
        <taxon>Ecdysozoa</taxon>
        <taxon>Nematoda</taxon>
        <taxon>Chromadorea</taxon>
        <taxon>Rhabditida</taxon>
        <taxon>Rhabditina</taxon>
        <taxon>Rhabditomorpha</taxon>
        <taxon>Rhabditoidea</taxon>
        <taxon>Rhabditidae</taxon>
        <taxon>Diploscapter</taxon>
    </lineage>
</organism>
<feature type="region of interest" description="Disordered" evidence="1">
    <location>
        <begin position="1"/>
        <end position="60"/>
    </location>
</feature>
<evidence type="ECO:0000259" key="2">
    <source>
        <dbReference type="Pfam" id="PF13521"/>
    </source>
</evidence>
<dbReference type="PANTHER" id="PTHR34932:SF1">
    <property type="entry name" value="TRPL TRANSLOCATION DEFECT PROTEIN 14"/>
    <property type="match status" value="1"/>
</dbReference>
<feature type="domain" description="NadR/Ttd14 AAA" evidence="2">
    <location>
        <begin position="69"/>
        <end position="241"/>
    </location>
</feature>
<evidence type="ECO:0000313" key="4">
    <source>
        <dbReference type="Proteomes" id="UP000218231"/>
    </source>
</evidence>
<evidence type="ECO:0000256" key="1">
    <source>
        <dbReference type="SAM" id="MobiDB-lite"/>
    </source>
</evidence>
<name>A0A2A2JHV6_9BILA</name>
<feature type="compositionally biased region" description="Polar residues" evidence="1">
    <location>
        <begin position="1"/>
        <end position="48"/>
    </location>
</feature>
<evidence type="ECO:0000313" key="3">
    <source>
        <dbReference type="EMBL" id="PAV61191.1"/>
    </source>
</evidence>
<dbReference type="OrthoDB" id="6375174at2759"/>
<reference evidence="3 4" key="1">
    <citation type="journal article" date="2017" name="Curr. Biol.">
        <title>Genome architecture and evolution of a unichromosomal asexual nematode.</title>
        <authorList>
            <person name="Fradin H."/>
            <person name="Zegar C."/>
            <person name="Gutwein M."/>
            <person name="Lucas J."/>
            <person name="Kovtun M."/>
            <person name="Corcoran D."/>
            <person name="Baugh L.R."/>
            <person name="Kiontke K."/>
            <person name="Gunsalus K."/>
            <person name="Fitch D.H."/>
            <person name="Piano F."/>
        </authorList>
    </citation>
    <scope>NUCLEOTIDE SEQUENCE [LARGE SCALE GENOMIC DNA]</scope>
    <source>
        <strain evidence="3">PF1309</strain>
    </source>
</reference>
<dbReference type="STRING" id="2018661.A0A2A2JHV6"/>